<comment type="caution">
    <text evidence="1">The sequence shown here is derived from an EMBL/GenBank/DDBJ whole genome shotgun (WGS) entry which is preliminary data.</text>
</comment>
<keyword evidence="2" id="KW-1185">Reference proteome</keyword>
<name>A0A4Q7KWT3_9PSEU</name>
<dbReference type="Proteomes" id="UP000294257">
    <property type="component" value="Unassembled WGS sequence"/>
</dbReference>
<evidence type="ECO:0000313" key="2">
    <source>
        <dbReference type="Proteomes" id="UP000294257"/>
    </source>
</evidence>
<evidence type="ECO:0000313" key="1">
    <source>
        <dbReference type="EMBL" id="RZS41056.1"/>
    </source>
</evidence>
<organism evidence="1 2">
    <name type="scientific">Herbihabitans rhizosphaerae</name>
    <dbReference type="NCBI Taxonomy" id="1872711"/>
    <lineage>
        <taxon>Bacteria</taxon>
        <taxon>Bacillati</taxon>
        <taxon>Actinomycetota</taxon>
        <taxon>Actinomycetes</taxon>
        <taxon>Pseudonocardiales</taxon>
        <taxon>Pseudonocardiaceae</taxon>
        <taxon>Herbihabitans</taxon>
    </lineage>
</organism>
<dbReference type="RefSeq" id="WP_165401319.1">
    <property type="nucleotide sequence ID" value="NZ_SGWQ01000003.1"/>
</dbReference>
<dbReference type="EMBL" id="SGWQ01000003">
    <property type="protein sequence ID" value="RZS41056.1"/>
    <property type="molecule type" value="Genomic_DNA"/>
</dbReference>
<proteinExistence type="predicted"/>
<sequence>MFPLVPMGYDTSPILGPVLAKLADAGLLASRHPVDYEFQRGGDTMLRLRVAPDRPLWT</sequence>
<dbReference type="AlphaFoldDB" id="A0A4Q7KWT3"/>
<reference evidence="1 2" key="1">
    <citation type="submission" date="2019-02" db="EMBL/GenBank/DDBJ databases">
        <title>Genomic Encyclopedia of Type Strains, Phase IV (KMG-IV): sequencing the most valuable type-strain genomes for metagenomic binning, comparative biology and taxonomic classification.</title>
        <authorList>
            <person name="Goeker M."/>
        </authorList>
    </citation>
    <scope>NUCLEOTIDE SEQUENCE [LARGE SCALE GENOMIC DNA]</scope>
    <source>
        <strain evidence="1 2">DSM 101727</strain>
    </source>
</reference>
<gene>
    <name evidence="1" type="ORF">EV193_103374</name>
</gene>
<protein>
    <submittedName>
        <fullName evidence="1">Uncharacterized protein</fullName>
    </submittedName>
</protein>
<accession>A0A4Q7KWT3</accession>